<evidence type="ECO:0000313" key="1">
    <source>
        <dbReference type="EMBL" id="KAF9447297.1"/>
    </source>
</evidence>
<dbReference type="InterPro" id="IPR055334">
    <property type="entry name" value="PEX8-like"/>
</dbReference>
<dbReference type="OrthoDB" id="2357318at2759"/>
<dbReference type="Proteomes" id="UP000807342">
    <property type="component" value="Unassembled WGS sequence"/>
</dbReference>
<gene>
    <name evidence="1" type="ORF">P691DRAFT_802622</name>
</gene>
<dbReference type="PANTHER" id="PTHR39214">
    <property type="entry name" value="MICROBODY (PEROXISOME) BIOGENESIS PROTEIN PEROXIN 8 (EUROFUNG)"/>
    <property type="match status" value="1"/>
</dbReference>
<sequence>MTDRGYANLLAHLHNVKPTLPVATIQSALAHYLAHLVPLPTPLAATAVSSALYLAQPFALDRLQSLLTAFRHSVHLKCRVLVEDSKARSRIGNLFSKSLTAALGQWVDDVVKGIQGGQSVLRLSCLSGLLLGIHDLELEAKNRTSSPHPLTSHSIQLGSARGPVEDELIVAVAEVMDTYSYALLSGSSGEWEKEFHPAEQDVLTLALAVASQSLPFVSQSRFRVLPLPTLIHLVVTTLSSTFQAGKFLHGLPSSVTHQGAHRVHIPASSPVAKSLHSVTSSPVINFAASLSRLAANGLRSLLEDYSDRRITDGLRSASQALQTLRDIAIQVELDWSLGLLADVLEHDIAPETRAATQTIWTVLKTLLFSTIMLSDAVLASIVYIKPGSVPYTEASLTPPQLALQVLHILSHYAFIISQFGGVTSTSQGFEQLKKTFYLALDVLAQTDGGTNAAQTESSLANSYVKDQCLSLKSSAFTRAPISIQNAKKALVLASIEQLIPVLNEESIREYAFDVCWP</sequence>
<evidence type="ECO:0008006" key="3">
    <source>
        <dbReference type="Google" id="ProtNLM"/>
    </source>
</evidence>
<accession>A0A9P5XC33</accession>
<organism evidence="1 2">
    <name type="scientific">Macrolepiota fuliginosa MF-IS2</name>
    <dbReference type="NCBI Taxonomy" id="1400762"/>
    <lineage>
        <taxon>Eukaryota</taxon>
        <taxon>Fungi</taxon>
        <taxon>Dikarya</taxon>
        <taxon>Basidiomycota</taxon>
        <taxon>Agaricomycotina</taxon>
        <taxon>Agaricomycetes</taxon>
        <taxon>Agaricomycetidae</taxon>
        <taxon>Agaricales</taxon>
        <taxon>Agaricineae</taxon>
        <taxon>Agaricaceae</taxon>
        <taxon>Macrolepiota</taxon>
    </lineage>
</organism>
<keyword evidence="2" id="KW-1185">Reference proteome</keyword>
<evidence type="ECO:0000313" key="2">
    <source>
        <dbReference type="Proteomes" id="UP000807342"/>
    </source>
</evidence>
<dbReference type="EMBL" id="MU151206">
    <property type="protein sequence ID" value="KAF9447297.1"/>
    <property type="molecule type" value="Genomic_DNA"/>
</dbReference>
<protein>
    <recommendedName>
        <fullName evidence="3">Peroxisomal membrane protein PEX17</fullName>
    </recommendedName>
</protein>
<name>A0A9P5XC33_9AGAR</name>
<dbReference type="AlphaFoldDB" id="A0A9P5XC33"/>
<reference evidence="1" key="1">
    <citation type="submission" date="2020-11" db="EMBL/GenBank/DDBJ databases">
        <authorList>
            <consortium name="DOE Joint Genome Institute"/>
            <person name="Ahrendt S."/>
            <person name="Riley R."/>
            <person name="Andreopoulos W."/>
            <person name="Labutti K."/>
            <person name="Pangilinan J."/>
            <person name="Ruiz-Duenas F.J."/>
            <person name="Barrasa J.M."/>
            <person name="Sanchez-Garcia M."/>
            <person name="Camarero S."/>
            <person name="Miyauchi S."/>
            <person name="Serrano A."/>
            <person name="Linde D."/>
            <person name="Babiker R."/>
            <person name="Drula E."/>
            <person name="Ayuso-Fernandez I."/>
            <person name="Pacheco R."/>
            <person name="Padilla G."/>
            <person name="Ferreira P."/>
            <person name="Barriuso J."/>
            <person name="Kellner H."/>
            <person name="Castanera R."/>
            <person name="Alfaro M."/>
            <person name="Ramirez L."/>
            <person name="Pisabarro A.G."/>
            <person name="Kuo A."/>
            <person name="Tritt A."/>
            <person name="Lipzen A."/>
            <person name="He G."/>
            <person name="Yan M."/>
            <person name="Ng V."/>
            <person name="Cullen D."/>
            <person name="Martin F."/>
            <person name="Rosso M.-N."/>
            <person name="Henrissat B."/>
            <person name="Hibbett D."/>
            <person name="Martinez A.T."/>
            <person name="Grigoriev I.V."/>
        </authorList>
    </citation>
    <scope>NUCLEOTIDE SEQUENCE</scope>
    <source>
        <strain evidence="1">MF-IS2</strain>
    </source>
</reference>
<comment type="caution">
    <text evidence="1">The sequence shown here is derived from an EMBL/GenBank/DDBJ whole genome shotgun (WGS) entry which is preliminary data.</text>
</comment>
<dbReference type="PANTHER" id="PTHR39214:SF1">
    <property type="entry name" value="MICROBODY (PEROXISOME) BIOGENESIS PROTEIN PEROXIN 8 (EUROFUNG)"/>
    <property type="match status" value="1"/>
</dbReference>
<proteinExistence type="predicted"/>